<evidence type="ECO:0000313" key="7">
    <source>
        <dbReference type="Proteomes" id="UP001165679"/>
    </source>
</evidence>
<dbReference type="PROSITE" id="PS50893">
    <property type="entry name" value="ABC_TRANSPORTER_2"/>
    <property type="match status" value="1"/>
</dbReference>
<evidence type="ECO:0000256" key="4">
    <source>
        <dbReference type="ARBA" id="ARBA00022840"/>
    </source>
</evidence>
<dbReference type="PROSITE" id="PS00211">
    <property type="entry name" value="ABC_TRANSPORTER_1"/>
    <property type="match status" value="1"/>
</dbReference>
<dbReference type="InterPro" id="IPR003593">
    <property type="entry name" value="AAA+_ATPase"/>
</dbReference>
<dbReference type="GO" id="GO:0016887">
    <property type="term" value="F:ATP hydrolysis activity"/>
    <property type="evidence" value="ECO:0007669"/>
    <property type="project" value="InterPro"/>
</dbReference>
<dbReference type="SUPFAM" id="SSF54631">
    <property type="entry name" value="CBS-domain pair"/>
    <property type="match status" value="1"/>
</dbReference>
<protein>
    <submittedName>
        <fullName evidence="6">ABC transporter ATP-binding protein</fullName>
    </submittedName>
</protein>
<dbReference type="PANTHER" id="PTHR43117">
    <property type="entry name" value="OSMOPROTECTANT IMPORT ATP-BINDING PROTEIN OSMV"/>
    <property type="match status" value="1"/>
</dbReference>
<dbReference type="RefSeq" id="WP_264713459.1">
    <property type="nucleotide sequence ID" value="NZ_JAPDNT010000005.1"/>
</dbReference>
<reference evidence="6" key="1">
    <citation type="submission" date="2022-09" db="EMBL/GenBank/DDBJ databases">
        <title>Rhodovastum sp. nov. RN2-1 isolated from soil in Seongnam, South Korea.</title>
        <authorList>
            <person name="Le N.T."/>
        </authorList>
    </citation>
    <scope>NUCLEOTIDE SEQUENCE</scope>
    <source>
        <strain evidence="6">RN2-1</strain>
    </source>
</reference>
<dbReference type="GO" id="GO:0015697">
    <property type="term" value="P:quaternary ammonium group transport"/>
    <property type="evidence" value="ECO:0007669"/>
    <property type="project" value="UniProtKB-ARBA"/>
</dbReference>
<dbReference type="Gene3D" id="3.40.50.300">
    <property type="entry name" value="P-loop containing nucleotide triphosphate hydrolases"/>
    <property type="match status" value="1"/>
</dbReference>
<keyword evidence="3" id="KW-0547">Nucleotide-binding</keyword>
<dbReference type="SUPFAM" id="SSF52540">
    <property type="entry name" value="P-loop containing nucleoside triphosphate hydrolases"/>
    <property type="match status" value="1"/>
</dbReference>
<dbReference type="GO" id="GO:0005524">
    <property type="term" value="F:ATP binding"/>
    <property type="evidence" value="ECO:0007669"/>
    <property type="project" value="UniProtKB-KW"/>
</dbReference>
<evidence type="ECO:0000256" key="3">
    <source>
        <dbReference type="ARBA" id="ARBA00022741"/>
    </source>
</evidence>
<dbReference type="PANTHER" id="PTHR43117:SF5">
    <property type="entry name" value="GLYCINE BETAINE UPTAKE SYSTEM ATP-BINDING PROTEIN YEHX"/>
    <property type="match status" value="1"/>
</dbReference>
<sequence length="310" mass="34203">MIELQDLTCRFGDFTAVDAISLAVDEGAFCALIGPSGCGKSTTLRMINRLVERSAGTIRFAGEDIEHFRPEDLRRRMGYVIQSVGLFPHWTVERNIATVPALLGWPPARIRARVEELLALLRLDAARVRDQYPDQLSGGQQQRVGVARALAADPDVLLMDEPFGALDPVTRDALQDELLRIHRETRKTIVFVTHDMDEALKLATTIALMNRGRLVQVGTPLDILARPESDFVRDFVGREDHGLRLLAVQQVASRLRAGATVEGAPVQETMSLRSALSEMMTRGCDRLAVTDAGGRPVGGLFLEDMVRRPA</sequence>
<keyword evidence="4 6" id="KW-0067">ATP-binding</keyword>
<evidence type="ECO:0000259" key="5">
    <source>
        <dbReference type="PROSITE" id="PS50893"/>
    </source>
</evidence>
<comment type="similarity">
    <text evidence="1">Belongs to the ABC transporter superfamily.</text>
</comment>
<dbReference type="InterPro" id="IPR046342">
    <property type="entry name" value="CBS_dom_sf"/>
</dbReference>
<keyword evidence="7" id="KW-1185">Reference proteome</keyword>
<dbReference type="InterPro" id="IPR027417">
    <property type="entry name" value="P-loop_NTPase"/>
</dbReference>
<keyword evidence="2" id="KW-0813">Transport</keyword>
<dbReference type="AlphaFoldDB" id="A0AA41YQT6"/>
<proteinExistence type="inferred from homology"/>
<gene>
    <name evidence="6" type="ORF">OL599_09430</name>
</gene>
<dbReference type="SMART" id="SM00382">
    <property type="entry name" value="AAA"/>
    <property type="match status" value="1"/>
</dbReference>
<dbReference type="InterPro" id="IPR003439">
    <property type="entry name" value="ABC_transporter-like_ATP-bd"/>
</dbReference>
<dbReference type="Proteomes" id="UP001165679">
    <property type="component" value="Unassembled WGS sequence"/>
</dbReference>
<organism evidence="6 7">
    <name type="scientific">Limobrevibacterium gyesilva</name>
    <dbReference type="NCBI Taxonomy" id="2991712"/>
    <lineage>
        <taxon>Bacteria</taxon>
        <taxon>Pseudomonadati</taxon>
        <taxon>Pseudomonadota</taxon>
        <taxon>Alphaproteobacteria</taxon>
        <taxon>Acetobacterales</taxon>
        <taxon>Acetobacteraceae</taxon>
        <taxon>Limobrevibacterium</taxon>
    </lineage>
</organism>
<dbReference type="FunFam" id="3.40.50.300:FF:000425">
    <property type="entry name" value="Probable ABC transporter, ATP-binding subunit"/>
    <property type="match status" value="1"/>
</dbReference>
<accession>A0AA41YQT6</accession>
<dbReference type="InterPro" id="IPR017871">
    <property type="entry name" value="ABC_transporter-like_CS"/>
</dbReference>
<dbReference type="EMBL" id="JAPDNT010000005">
    <property type="protein sequence ID" value="MCW3474805.1"/>
    <property type="molecule type" value="Genomic_DNA"/>
</dbReference>
<comment type="caution">
    <text evidence="6">The sequence shown here is derived from an EMBL/GenBank/DDBJ whole genome shotgun (WGS) entry which is preliminary data.</text>
</comment>
<feature type="domain" description="ABC transporter" evidence="5">
    <location>
        <begin position="2"/>
        <end position="236"/>
    </location>
</feature>
<reference evidence="6" key="2">
    <citation type="submission" date="2022-10" db="EMBL/GenBank/DDBJ databases">
        <authorList>
            <person name="Trinh H.N."/>
        </authorList>
    </citation>
    <scope>NUCLEOTIDE SEQUENCE</scope>
    <source>
        <strain evidence="6">RN2-1</strain>
    </source>
</reference>
<name>A0AA41YQT6_9PROT</name>
<evidence type="ECO:0000256" key="2">
    <source>
        <dbReference type="ARBA" id="ARBA00022448"/>
    </source>
</evidence>
<dbReference type="Pfam" id="PF00005">
    <property type="entry name" value="ABC_tran"/>
    <property type="match status" value="1"/>
</dbReference>
<evidence type="ECO:0000313" key="6">
    <source>
        <dbReference type="EMBL" id="MCW3474805.1"/>
    </source>
</evidence>
<evidence type="ECO:0000256" key="1">
    <source>
        <dbReference type="ARBA" id="ARBA00005417"/>
    </source>
</evidence>